<reference evidence="6 7" key="2">
    <citation type="journal article" date="2011" name="PLoS Genet.">
        <title>Caenorhabditis briggsae recombinant inbred line genotypes reveal inter-strain incompatibility and the evolution of recombination.</title>
        <authorList>
            <person name="Ross J.A."/>
            <person name="Koboldt D.C."/>
            <person name="Staisch J.E."/>
            <person name="Chamberlin H.M."/>
            <person name="Gupta B.P."/>
            <person name="Miller R.D."/>
            <person name="Baird S.E."/>
            <person name="Haag E.S."/>
        </authorList>
    </citation>
    <scope>NUCLEOTIDE SEQUENCE [LARGE SCALE GENOMIC DNA]</scope>
    <source>
        <strain evidence="6 7">AF16</strain>
    </source>
</reference>
<evidence type="ECO:0000256" key="1">
    <source>
        <dbReference type="ARBA" id="ARBA00023054"/>
    </source>
</evidence>
<feature type="region of interest" description="Disordered" evidence="3">
    <location>
        <begin position="20"/>
        <end position="59"/>
    </location>
</feature>
<keyword evidence="7" id="KW-1185">Reference proteome</keyword>
<evidence type="ECO:0000256" key="2">
    <source>
        <dbReference type="SAM" id="Coils"/>
    </source>
</evidence>
<feature type="coiled-coil region" evidence="2">
    <location>
        <begin position="383"/>
        <end position="417"/>
    </location>
</feature>
<feature type="region of interest" description="Disordered" evidence="3">
    <location>
        <begin position="1132"/>
        <end position="1163"/>
    </location>
</feature>
<dbReference type="InParanoid" id="A8XK84"/>
<dbReference type="eggNOG" id="ENOG502S5EW">
    <property type="taxonomic scope" value="Eukaryota"/>
</dbReference>
<feature type="compositionally biased region" description="Basic and acidic residues" evidence="3">
    <location>
        <begin position="1147"/>
        <end position="1159"/>
    </location>
</feature>
<protein>
    <submittedName>
        <fullName evidence="6">Protein CBR-LFI-1</fullName>
    </submittedName>
</protein>
<sequence length="2488" mass="284896">MFFSCGVNSSTPGRQLVVSEALPESALHDPPSQALRTLSPVSPPTANSSSSTSRSCSPVVRAEAIVPGKWTHISGKVSVRPLTPSETESVLDRQRQKVQRSSRKDKLKMSSHDDTRSSGGGGDGTIHIPSADSKEPTPESPGSRSNYGEFYCPTTDSLKTYSYTIHMKKTEEETHEYDSDTWDEYSRDTSGENNYHNTSSFDDDLLLEIDSSRGAAVARLDRTQRQKFQDDLNKFRQRIDNNVEQQREYSEMMASLQNKVHEYRKHIAELEGRMVGARNRMLDDPSSNVMIFDNYDPGNTYITNHNVELWSPARGKRETILGGGGAGGLTTVNVHTGAGLGGFGSSGVAGYGGGQAGDPNANYEMIARLDEERRRSDEYRMQWENERQKSLALEDENDRLRREFERYANDSKDKEKTFVNRERNLAQYLSDEQRKMLDLWTELQRVRKQFSDLKVQTEEDLDKQKTEFTRALRNVSSISRNATFTGGAGDSLGLFGLDDGIDVNRTTNNYEKVLIETVKRINTGKAGGASSAELLEELRKIRGGGSSEGDAELHKELMTKYEESIERNIELESKGDDAQRKIAELEAELRRNREKLNEHQSALKKLHEMAQDSEKNVDGTVSIKRTRSLSPGKTPLPPSEALRAVRNTFRNKDNDIQQLERKLKIAESQAKEFLNKFENADEARRRLDKQLADAKREISNLQKSFDETERTSRRTEDKLRASEAERVAAEKARKFLEDELAKLQASFQKSTTDDARKLRDEMDEHTNSIQEEFKTRIDELNRRIENLLRENNRLKSEVNPLKDKYRDLENEYNSTQRRIEERETQLRYADDIRKNIQKDLDDLREKYDRVYSDNEKILGELEHAQKAAHLAEQQLKEIKIQRDDYQKQKDEHARHLFDIRHKLETEIKGRQDLQKNGARSNDELDKLRQTISDYESQINLLRRHNDELDTTIKGHQGKLTQLENELHSRSGEIEKLNDLNQRLQKEKQEVLNQKLKLDGDVQALKETIRKLENELEKLRTENKELVGKEARARDAANQHLSRANLLNKELDDTKQDLKHSSEVNKQLEQDIRDLKERLANMGRGGRVSRDSTTTGTDGGAFGDRSSVADANRSRGAAGTDVYIPAAEDIESRGSGEINIPSSTGDVIHGRDGRDGRDATGQRGTHTITNTKERIERIEKNILDRYHDDELAEHKIREINDRWKRELERLENDKDDLERRIRELEDELSQIGRGNDKTENDITELKRKHAAEIDKLKSDISALHDKHLSDLDDEKEQYGKAVENLKSVEDDLRDKLNNLEKQLADSLNRENVLEREKRDYDEKVNSLYTQNQKIKDEWDDFRNDADKEIQKWKTDAYTVRSEAKALETTNTALKAQLQAAQDRIDHLTKTVNDHTAKVRDLTSQIRRLEDELSDSKGNLVQKEMDLESAQNRLRSLEDQYSTLQSDSNKWRGDLDAALRENDVLKSNNTNMEADLTRLKNRLKSAEDALKELKSSLSHAKTEKERLQNAFREKTKQADHLNQLASQFDTKLTKLRNELQDTNDKLITSDTERTALRNELQKLSQELKFGNEQIQRKSDEYQTTIDDLAHSHRVSEDSRLNALQELEARKYEINDLTSRLDSTEQRLATLQQDYIKADSERDILSDALRRFQSSANRVINFHTFVDGGTGYVDGGASVIGGGPSAQRSGAYDPVSGGGAETGISGGPGGSDFGREIEIGRGDSDLSDVAYPRSVPFPPSADYSSGRPGATSAGGRVINNIDGTTTVNMNGGFDIANLEGTLQSLLNKIEKLEMERNELRDTLARMKKKTTETHTTINQKETRYRNIEDNLQDAEEERRALESRLASAKTLLRSQEEALKQRDEERRQMKSKMVAAELQARGKEAQLRHLNEQLKNLRTDLDNAHTDIRSLRDKEEQWDSSRFQLETKMRESDSDSNKLQLQIASFESERQILTEKIKELDGALRLSDSKVQDMKDDTDKLRRDLTKAESVENELRKTIDIQSKTSHEYQLLKDQLVNTQNELNGANTRKQQLENELLNARSEVRDYKQRVHDVNNRVAELQRQLQDANSEKNRVEDRFLSVEKVVNTMRTTETDLRQQLETAKNEKRVALKELEDIKRRLSQLENERRNSSQLADGWKKEKATLMKKIELLENEKRRTDAAIRETALQREAIEKSLNAMERENKELYKNCAQLQQQIAQLEMENGNRILELTNKQREEQERQLIRMRQEKGQDLQIEKVIENRERTHRNRIKQLEDQIAILRDQLDGERRRRREYVDRSMVNDIGRLGSNVLGIRNSYGDNNIDAIINGGSRSVGFYPRSTFASNPLTPPFGTSTPTHRPHITDFRSAVDAGSSYRRPISTIEDSGMEVTFNTYPPQEVSFSHQQNTPVIRVHRSKSREVMHQEVFETREMHHRSVYGGSIRDRDSVYGGGGGRDSSFGQRAGDSISRTGVEPRDPSIVEIPSNEPIMTSSTHSQGGSRYDTLAPNRDDL</sequence>
<gene>
    <name evidence="8" type="primary">lfi-1</name>
    <name evidence="6" type="synonym">Cbr-lfi-1</name>
    <name evidence="8" type="ORF">CBG14578</name>
    <name evidence="6" type="ORF">CBG_14578</name>
</gene>
<dbReference type="Pfam" id="PF24627">
    <property type="entry name" value="PUMA_CC"/>
    <property type="match status" value="1"/>
</dbReference>
<feature type="domain" description="Rootletin-like coiled-coil" evidence="4">
    <location>
        <begin position="236"/>
        <end position="471"/>
    </location>
</feature>
<dbReference type="SUPFAM" id="SSF57997">
    <property type="entry name" value="Tropomyosin"/>
    <property type="match status" value="4"/>
</dbReference>
<dbReference type="HOGENOM" id="CLU_000978_0_0_1"/>
<feature type="coiled-coil region" evidence="2">
    <location>
        <begin position="1604"/>
        <end position="1638"/>
    </location>
</feature>
<feature type="compositionally biased region" description="Basic and acidic residues" evidence="3">
    <location>
        <begin position="102"/>
        <end position="116"/>
    </location>
</feature>
<keyword evidence="1 2" id="KW-0175">Coiled coil</keyword>
<evidence type="ECO:0000259" key="5">
    <source>
        <dbReference type="Pfam" id="PF24627"/>
    </source>
</evidence>
<dbReference type="OMA" id="RQMKSKM"/>
<dbReference type="Gene3D" id="1.10.287.1490">
    <property type="match status" value="3"/>
</dbReference>
<name>A8XK84_CAEBR</name>
<dbReference type="InterPro" id="IPR055167">
    <property type="entry name" value="Rootletin-like_CC"/>
</dbReference>
<accession>A8XK84</accession>
<feature type="coiled-coil region" evidence="2">
    <location>
        <begin position="253"/>
        <end position="280"/>
    </location>
</feature>
<feature type="region of interest" description="Disordered" evidence="3">
    <location>
        <begin position="2416"/>
        <end position="2488"/>
    </location>
</feature>
<feature type="region of interest" description="Disordered" evidence="3">
    <location>
        <begin position="1734"/>
        <end position="1753"/>
    </location>
</feature>
<feature type="region of interest" description="Disordered" evidence="3">
    <location>
        <begin position="81"/>
        <end position="150"/>
    </location>
</feature>
<dbReference type="Proteomes" id="UP000008549">
    <property type="component" value="Unassembled WGS sequence"/>
</dbReference>
<dbReference type="PANTHER" id="PTHR23159">
    <property type="entry name" value="CENTROSOMAL PROTEIN 2"/>
    <property type="match status" value="1"/>
</dbReference>
<evidence type="ECO:0000313" key="8">
    <source>
        <dbReference type="WormBase" id="CBG14578a"/>
    </source>
</evidence>
<evidence type="ECO:0000256" key="3">
    <source>
        <dbReference type="SAM" id="MobiDB-lite"/>
    </source>
</evidence>
<evidence type="ECO:0000313" key="6">
    <source>
        <dbReference type="EMBL" id="CAP33058.2"/>
    </source>
</evidence>
<reference evidence="6 7" key="1">
    <citation type="journal article" date="2003" name="PLoS Biol.">
        <title>The genome sequence of Caenorhabditis briggsae: a platform for comparative genomics.</title>
        <authorList>
            <person name="Stein L.D."/>
            <person name="Bao Z."/>
            <person name="Blasiar D."/>
            <person name="Blumenthal T."/>
            <person name="Brent M.R."/>
            <person name="Chen N."/>
            <person name="Chinwalla A."/>
            <person name="Clarke L."/>
            <person name="Clee C."/>
            <person name="Coghlan A."/>
            <person name="Coulson A."/>
            <person name="D'Eustachio P."/>
            <person name="Fitch D.H."/>
            <person name="Fulton L.A."/>
            <person name="Fulton R.E."/>
            <person name="Griffiths-Jones S."/>
            <person name="Harris T.W."/>
            <person name="Hillier L.W."/>
            <person name="Kamath R."/>
            <person name="Kuwabara P.E."/>
            <person name="Mardis E.R."/>
            <person name="Marra M.A."/>
            <person name="Miner T.L."/>
            <person name="Minx P."/>
            <person name="Mullikin J.C."/>
            <person name="Plumb R.W."/>
            <person name="Rogers J."/>
            <person name="Schein J.E."/>
            <person name="Sohrmann M."/>
            <person name="Spieth J."/>
            <person name="Stajich J.E."/>
            <person name="Wei C."/>
            <person name="Willey D."/>
            <person name="Wilson R.K."/>
            <person name="Durbin R."/>
            <person name="Waterston R.H."/>
        </authorList>
    </citation>
    <scope>NUCLEOTIDE SEQUENCE [LARGE SCALE GENOMIC DNA]</scope>
    <source>
        <strain evidence="6 7">AF16</strain>
    </source>
</reference>
<organism evidence="6 7">
    <name type="scientific">Caenorhabditis briggsae</name>
    <dbReference type="NCBI Taxonomy" id="6238"/>
    <lineage>
        <taxon>Eukaryota</taxon>
        <taxon>Metazoa</taxon>
        <taxon>Ecdysozoa</taxon>
        <taxon>Nematoda</taxon>
        <taxon>Chromadorea</taxon>
        <taxon>Rhabditida</taxon>
        <taxon>Rhabditina</taxon>
        <taxon>Rhabditomorpha</taxon>
        <taxon>Rhabditoidea</taxon>
        <taxon>Rhabditidae</taxon>
        <taxon>Peloderinae</taxon>
        <taxon>Caenorhabditis</taxon>
    </lineage>
</organism>
<feature type="compositionally biased region" description="Low complexity" evidence="3">
    <location>
        <begin position="44"/>
        <end position="59"/>
    </location>
</feature>
<evidence type="ECO:0000313" key="7">
    <source>
        <dbReference type="Proteomes" id="UP000008549"/>
    </source>
</evidence>
<feature type="coiled-coil region" evidence="2">
    <location>
        <begin position="1362"/>
        <end position="1578"/>
    </location>
</feature>
<dbReference type="Pfam" id="PF15035">
    <property type="entry name" value="Rootletin"/>
    <property type="match status" value="1"/>
</dbReference>
<dbReference type="FunCoup" id="A8XK84">
    <property type="interactions" value="30"/>
</dbReference>
<dbReference type="Pfam" id="PF24423">
    <property type="entry name" value="OVT1"/>
    <property type="match status" value="1"/>
</dbReference>
<dbReference type="InterPro" id="IPR057531">
    <property type="entry name" value="PUMA/OVT1_CC"/>
</dbReference>
<feature type="region of interest" description="Disordered" evidence="3">
    <location>
        <begin position="1082"/>
        <end position="1116"/>
    </location>
</feature>
<dbReference type="STRING" id="6238.A8XK84"/>
<feature type="compositionally biased region" description="Polar residues" evidence="3">
    <location>
        <begin position="2464"/>
        <end position="2475"/>
    </location>
</feature>
<feature type="coiled-coil region" evidence="2">
    <location>
        <begin position="1772"/>
        <end position="2269"/>
    </location>
</feature>
<feature type="coiled-coil region" evidence="2">
    <location>
        <begin position="554"/>
        <end position="616"/>
    </location>
</feature>
<evidence type="ECO:0000259" key="4">
    <source>
        <dbReference type="Pfam" id="PF15035"/>
    </source>
</evidence>
<dbReference type="EMBL" id="HE600983">
    <property type="protein sequence ID" value="CAP33058.2"/>
    <property type="molecule type" value="Genomic_DNA"/>
</dbReference>
<dbReference type="Gene3D" id="1.10.287.510">
    <property type="entry name" value="Helix hairpin bin"/>
    <property type="match status" value="1"/>
</dbReference>
<proteinExistence type="predicted"/>
<dbReference type="WormBase" id="CBG14578a">
    <property type="protein sequence ID" value="CBP44194"/>
    <property type="gene ID" value="WBGene00035028"/>
    <property type="gene designation" value="Cbr-lfi-1"/>
</dbReference>
<feature type="coiled-coil region" evidence="2">
    <location>
        <begin position="1192"/>
        <end position="1336"/>
    </location>
</feature>
<feature type="domain" description="PUMA/OVT1 coiled-coil region" evidence="5">
    <location>
        <begin position="654"/>
        <end position="726"/>
    </location>
</feature>
<feature type="region of interest" description="Disordered" evidence="3">
    <location>
        <begin position="702"/>
        <end position="721"/>
    </location>
</feature>
<dbReference type="PANTHER" id="PTHR23159:SF61">
    <property type="entry name" value="LIN-5 (FIVE) INTERACTING PROTEIN"/>
    <property type="match status" value="1"/>
</dbReference>